<evidence type="ECO:0000313" key="2">
    <source>
        <dbReference type="Proteomes" id="UP001283361"/>
    </source>
</evidence>
<sequence>MVLSRHKSDVTPGTHSFVWGGFFEAGDFGVKAISLDRVAATVLLPYSPVPHKCLMVQFTAERLVRGKEESTFPFRRRVRSDNYL</sequence>
<comment type="caution">
    <text evidence="1">The sequence shown here is derived from an EMBL/GenBank/DDBJ whole genome shotgun (WGS) entry which is preliminary data.</text>
</comment>
<dbReference type="AlphaFoldDB" id="A0AAE1D4R5"/>
<reference evidence="1" key="1">
    <citation type="journal article" date="2023" name="G3 (Bethesda)">
        <title>A reference genome for the long-term kleptoplast-retaining sea slug Elysia crispata morphotype clarki.</title>
        <authorList>
            <person name="Eastman K.E."/>
            <person name="Pendleton A.L."/>
            <person name="Shaikh M.A."/>
            <person name="Suttiyut T."/>
            <person name="Ogas R."/>
            <person name="Tomko P."/>
            <person name="Gavelis G."/>
            <person name="Widhalm J.R."/>
            <person name="Wisecaver J.H."/>
        </authorList>
    </citation>
    <scope>NUCLEOTIDE SEQUENCE</scope>
    <source>
        <strain evidence="1">ECLA1</strain>
    </source>
</reference>
<protein>
    <submittedName>
        <fullName evidence="1">Uncharacterized protein</fullName>
    </submittedName>
</protein>
<gene>
    <name evidence="1" type="ORF">RRG08_019970</name>
</gene>
<dbReference type="EMBL" id="JAWDGP010005389">
    <property type="protein sequence ID" value="KAK3757319.1"/>
    <property type="molecule type" value="Genomic_DNA"/>
</dbReference>
<evidence type="ECO:0000313" key="1">
    <source>
        <dbReference type="EMBL" id="KAK3757319.1"/>
    </source>
</evidence>
<name>A0AAE1D4R5_9GAST</name>
<accession>A0AAE1D4R5</accession>
<proteinExistence type="predicted"/>
<keyword evidence="2" id="KW-1185">Reference proteome</keyword>
<organism evidence="1 2">
    <name type="scientific">Elysia crispata</name>
    <name type="common">lettuce slug</name>
    <dbReference type="NCBI Taxonomy" id="231223"/>
    <lineage>
        <taxon>Eukaryota</taxon>
        <taxon>Metazoa</taxon>
        <taxon>Spiralia</taxon>
        <taxon>Lophotrochozoa</taxon>
        <taxon>Mollusca</taxon>
        <taxon>Gastropoda</taxon>
        <taxon>Heterobranchia</taxon>
        <taxon>Euthyneura</taxon>
        <taxon>Panpulmonata</taxon>
        <taxon>Sacoglossa</taxon>
        <taxon>Placobranchoidea</taxon>
        <taxon>Plakobranchidae</taxon>
        <taxon>Elysia</taxon>
    </lineage>
</organism>
<dbReference type="Proteomes" id="UP001283361">
    <property type="component" value="Unassembled WGS sequence"/>
</dbReference>